<keyword evidence="1" id="KW-0732">Signal</keyword>
<feature type="chain" id="PRO_5046641580" description="Secreted protein" evidence="1">
    <location>
        <begin position="29"/>
        <end position="144"/>
    </location>
</feature>
<evidence type="ECO:0000256" key="1">
    <source>
        <dbReference type="SAM" id="SignalP"/>
    </source>
</evidence>
<evidence type="ECO:0008006" key="4">
    <source>
        <dbReference type="Google" id="ProtNLM"/>
    </source>
</evidence>
<keyword evidence="3" id="KW-1185">Reference proteome</keyword>
<proteinExistence type="predicted"/>
<protein>
    <recommendedName>
        <fullName evidence="4">Secreted protein</fullName>
    </recommendedName>
</protein>
<dbReference type="RefSeq" id="WP_218469236.1">
    <property type="nucleotide sequence ID" value="NZ_BAABJN010000008.1"/>
</dbReference>
<evidence type="ECO:0000313" key="3">
    <source>
        <dbReference type="Proteomes" id="UP000694257"/>
    </source>
</evidence>
<accession>A0ABX8RFH0</accession>
<name>A0ABX8RFH0_NOCIO</name>
<feature type="signal peptide" evidence="1">
    <location>
        <begin position="1"/>
        <end position="28"/>
    </location>
</feature>
<reference evidence="2 3" key="1">
    <citation type="submission" date="2021-07" db="EMBL/GenBank/DDBJ databases">
        <title>Whole Genome Sequence of Nocardia Iowensis.</title>
        <authorList>
            <person name="Lamm A."/>
            <person name="Collins-Fairclough A.M."/>
            <person name="Bunk B."/>
            <person name="Sproer C."/>
        </authorList>
    </citation>
    <scope>NUCLEOTIDE SEQUENCE [LARGE SCALE GENOMIC DNA]</scope>
    <source>
        <strain evidence="2 3">NRRL 5646</strain>
    </source>
</reference>
<dbReference type="Proteomes" id="UP000694257">
    <property type="component" value="Chromosome"/>
</dbReference>
<evidence type="ECO:0000313" key="2">
    <source>
        <dbReference type="EMBL" id="QXN88353.1"/>
    </source>
</evidence>
<gene>
    <name evidence="2" type="ORF">KV110_22390</name>
</gene>
<dbReference type="EMBL" id="CP078145">
    <property type="protein sequence ID" value="QXN88353.1"/>
    <property type="molecule type" value="Genomic_DNA"/>
</dbReference>
<sequence>MRRLFTRLAFPLTAATAVVVGLAAPAQAAETKLSVTTLTTGPCIGRQDVTAARSASGTVTFAWHQPTLLLGLPLGCSARLTLRWRNTTTGVTGADSFDIAFGSVGCDIPICIAYRAATGPGRITADLVSDLPHQPGKAELDVTD</sequence>
<organism evidence="2 3">
    <name type="scientific">Nocardia iowensis</name>
    <dbReference type="NCBI Taxonomy" id="204891"/>
    <lineage>
        <taxon>Bacteria</taxon>
        <taxon>Bacillati</taxon>
        <taxon>Actinomycetota</taxon>
        <taxon>Actinomycetes</taxon>
        <taxon>Mycobacteriales</taxon>
        <taxon>Nocardiaceae</taxon>
        <taxon>Nocardia</taxon>
    </lineage>
</organism>